<evidence type="ECO:0000259" key="3">
    <source>
        <dbReference type="Pfam" id="PF25787"/>
    </source>
</evidence>
<gene>
    <name evidence="4" type="primary">Tcb1_95</name>
    <name evidence="4" type="ORF">GTO96_0015782</name>
</gene>
<name>A0A8X7XK50_POLSE</name>
<dbReference type="Proteomes" id="UP000886611">
    <property type="component" value="Unassembled WGS sequence"/>
</dbReference>
<dbReference type="Pfam" id="PF13358">
    <property type="entry name" value="DDE_3"/>
    <property type="match status" value="1"/>
</dbReference>
<organism evidence="4 5">
    <name type="scientific">Polypterus senegalus</name>
    <name type="common">Senegal bichir</name>
    <dbReference type="NCBI Taxonomy" id="55291"/>
    <lineage>
        <taxon>Eukaryota</taxon>
        <taxon>Metazoa</taxon>
        <taxon>Chordata</taxon>
        <taxon>Craniata</taxon>
        <taxon>Vertebrata</taxon>
        <taxon>Euteleostomi</taxon>
        <taxon>Actinopterygii</taxon>
        <taxon>Polypteriformes</taxon>
        <taxon>Polypteridae</taxon>
        <taxon>Polypterus</taxon>
    </lineage>
</organism>
<dbReference type="InterPro" id="IPR036388">
    <property type="entry name" value="WH-like_DNA-bd_sf"/>
</dbReference>
<feature type="non-terminal residue" evidence="4">
    <location>
        <position position="1"/>
    </location>
</feature>
<reference evidence="4 5" key="1">
    <citation type="journal article" date="2021" name="Cell">
        <title>Tracing the genetic footprints of vertebrate landing in non-teleost ray-finned fishes.</title>
        <authorList>
            <person name="Bi X."/>
            <person name="Wang K."/>
            <person name="Yang L."/>
            <person name="Pan H."/>
            <person name="Jiang H."/>
            <person name="Wei Q."/>
            <person name="Fang M."/>
            <person name="Yu H."/>
            <person name="Zhu C."/>
            <person name="Cai Y."/>
            <person name="He Y."/>
            <person name="Gan X."/>
            <person name="Zeng H."/>
            <person name="Yu D."/>
            <person name="Zhu Y."/>
            <person name="Jiang H."/>
            <person name="Qiu Q."/>
            <person name="Yang H."/>
            <person name="Zhang Y.E."/>
            <person name="Wang W."/>
            <person name="Zhu M."/>
            <person name="He S."/>
            <person name="Zhang G."/>
        </authorList>
    </citation>
    <scope>NUCLEOTIDE SEQUENCE [LARGE SCALE GENOMIC DNA]</scope>
    <source>
        <strain evidence="4">Bchr_013</strain>
    </source>
</reference>
<dbReference type="InterPro" id="IPR052338">
    <property type="entry name" value="Transposase_5"/>
</dbReference>
<feature type="non-terminal residue" evidence="4">
    <location>
        <position position="349"/>
    </location>
</feature>
<dbReference type="GO" id="GO:0003677">
    <property type="term" value="F:DNA binding"/>
    <property type="evidence" value="ECO:0007669"/>
    <property type="project" value="InterPro"/>
</dbReference>
<proteinExistence type="predicted"/>
<dbReference type="PANTHER" id="PTHR23022:SF135">
    <property type="entry name" value="SI:DKEY-77F5.3"/>
    <property type="match status" value="1"/>
</dbReference>
<dbReference type="InterPro" id="IPR002492">
    <property type="entry name" value="Transposase_Tc1-like"/>
</dbReference>
<dbReference type="Gene3D" id="3.30.420.10">
    <property type="entry name" value="Ribonuclease H-like superfamily/Ribonuclease H"/>
    <property type="match status" value="1"/>
</dbReference>
<dbReference type="InterPro" id="IPR009057">
    <property type="entry name" value="Homeodomain-like_sf"/>
</dbReference>
<dbReference type="PANTHER" id="PTHR23022">
    <property type="entry name" value="TRANSPOSABLE ELEMENT-RELATED"/>
    <property type="match status" value="1"/>
</dbReference>
<evidence type="ECO:0000313" key="5">
    <source>
        <dbReference type="Proteomes" id="UP000886611"/>
    </source>
</evidence>
<dbReference type="SUPFAM" id="SSF46689">
    <property type="entry name" value="Homeodomain-like"/>
    <property type="match status" value="1"/>
</dbReference>
<dbReference type="Pfam" id="PF25787">
    <property type="entry name" value="HTH_SB"/>
    <property type="match status" value="1"/>
</dbReference>
<evidence type="ECO:0000313" key="4">
    <source>
        <dbReference type="EMBL" id="KAG2467597.1"/>
    </source>
</evidence>
<comment type="caution">
    <text evidence="4">The sequence shown here is derived from an EMBL/GenBank/DDBJ whole genome shotgun (WGS) entry which is preliminary data.</text>
</comment>
<evidence type="ECO:0000259" key="2">
    <source>
        <dbReference type="Pfam" id="PF13358"/>
    </source>
</evidence>
<accession>A0A8X7XK50</accession>
<dbReference type="InterPro" id="IPR038717">
    <property type="entry name" value="Tc1-like_DDE_dom"/>
</dbReference>
<dbReference type="InterPro" id="IPR057667">
    <property type="entry name" value="HTH_SB"/>
</dbReference>
<dbReference type="AlphaFoldDB" id="A0A8X7XK50"/>
<keyword evidence="5" id="KW-1185">Reference proteome</keyword>
<dbReference type="Gene3D" id="1.10.10.10">
    <property type="entry name" value="Winged helix-like DNA-binding domain superfamily/Winged helix DNA-binding domain"/>
    <property type="match status" value="1"/>
</dbReference>
<feature type="domain" description="Tc1-like transposase DDE" evidence="2">
    <location>
        <begin position="150"/>
        <end position="309"/>
    </location>
</feature>
<protein>
    <submittedName>
        <fullName evidence="4">TCB1 transposase</fullName>
    </submittedName>
</protein>
<dbReference type="Pfam" id="PF01498">
    <property type="entry name" value="HTH_Tnp_Tc3_2"/>
    <property type="match status" value="1"/>
</dbReference>
<sequence>MRIMRSQELPEELRDRIVARHRSGQGYKKLSAALKVPKSTVASIILKWKTFGTTRTLPRAGRPAKLSYRGRRALVREVKNPKITLSELQRCSQEMGESCRKSTITAALHQSGLYGRVACRKPLLSARHMTARMEFAKRHLKDFEMVRNKILWSDETKIELFGFNSKWYVWRQPGTAHHLSNTVPTVKHGGGNIMLWGCLSAAGTGRLVAIEGKMNVAKYRDILDKNLLQSAKDLRLGRSDKAEAAPGWIFQQDNDPKHCSKSTKAFMQRNEYNVLEWPSQSPDLNIIENLWCELKRAVHARKPSNLNELEMFCKEEWSKIPSTTIQTLIGTYRKRLEAGISAKGGSTKY</sequence>
<dbReference type="GO" id="GO:0006313">
    <property type="term" value="P:DNA transposition"/>
    <property type="evidence" value="ECO:0007669"/>
    <property type="project" value="InterPro"/>
</dbReference>
<dbReference type="EMBL" id="JAATIS010000485">
    <property type="protein sequence ID" value="KAG2467597.1"/>
    <property type="molecule type" value="Genomic_DNA"/>
</dbReference>
<dbReference type="GO" id="GO:0015074">
    <property type="term" value="P:DNA integration"/>
    <property type="evidence" value="ECO:0007669"/>
    <property type="project" value="InterPro"/>
</dbReference>
<dbReference type="InterPro" id="IPR036397">
    <property type="entry name" value="RNaseH_sf"/>
</dbReference>
<feature type="domain" description="Sleeping Beauty transposase HTH" evidence="3">
    <location>
        <begin position="4"/>
        <end position="55"/>
    </location>
</feature>
<evidence type="ECO:0000259" key="1">
    <source>
        <dbReference type="Pfam" id="PF01498"/>
    </source>
</evidence>
<feature type="domain" description="Transposase Tc1-like" evidence="1">
    <location>
        <begin position="71"/>
        <end position="141"/>
    </location>
</feature>